<dbReference type="RefSeq" id="WP_039326915.1">
    <property type="nucleotide sequence ID" value="NZ_CP007496.1"/>
</dbReference>
<protein>
    <submittedName>
        <fullName evidence="1">Uncharacterized protein</fullName>
    </submittedName>
</protein>
<gene>
    <name evidence="1" type="ORF">TM7x_00750</name>
</gene>
<accession>A0A6S4GVI5</accession>
<reference evidence="1 2" key="1">
    <citation type="journal article" date="2015" name="Proc. Natl. Acad. Sci. U.S.A.">
        <title>Cultivation of a human-associated TM7 phylotype reveals a reduced genome and epibiotic parasitic lifestyle.</title>
        <authorList>
            <person name="He X."/>
            <person name="McLean J.S."/>
            <person name="Edlund A."/>
            <person name="Yooseph S."/>
            <person name="Hall A.P."/>
            <person name="Liu S.Y."/>
            <person name="Dorrestein P.C."/>
            <person name="Esquenazi E."/>
            <person name="Hunter R.C."/>
            <person name="Cheng G."/>
            <person name="Nelson K.E."/>
            <person name="Lux R."/>
            <person name="Shi W."/>
        </authorList>
    </citation>
    <scope>NUCLEOTIDE SEQUENCE [LARGE SCALE GENOMIC DNA]</scope>
    <source>
        <strain evidence="1 2">TM7x</strain>
    </source>
</reference>
<name>A0A6S4GVI5_9BACT</name>
<sequence>MEFSNSGRGEIIYQKDTHPSLGEVALKLLVDFPEGGNFTCTEELSGESLAYLKKEYDVAAGEYDRLARRLYIDSNQGSLGLEQARRLWMSRNKSNPEAVAIIEEAFGRVNSLKDIMDEINNGVRLSLSGGDANGEVPGDLAWLENIPCDFAGVEVSKNNDGTYTVKIPVTEYKSDCTGYWADSITYTITLTSDDEVLNITSERVNR</sequence>
<organism evidence="1 2">
    <name type="scientific">Candidatus Nanosynbacter lyticus</name>
    <dbReference type="NCBI Taxonomy" id="2093824"/>
    <lineage>
        <taxon>Bacteria</taxon>
        <taxon>Candidatus Saccharimonadota</taxon>
        <taxon>Candidatus Saccharimonadia</taxon>
        <taxon>Candidatus Nanosynbacterales</taxon>
        <taxon>Candidatus Nanosynbacteraceae</taxon>
        <taxon>Candidatus Nanosynbacter</taxon>
    </lineage>
</organism>
<evidence type="ECO:0000313" key="1">
    <source>
        <dbReference type="EMBL" id="AJA06727.1"/>
    </source>
</evidence>
<dbReference type="EMBL" id="CP007496">
    <property type="protein sequence ID" value="AJA06727.1"/>
    <property type="molecule type" value="Genomic_DNA"/>
</dbReference>
<dbReference type="AlphaFoldDB" id="A0A6S4GVI5"/>
<dbReference type="KEGG" id="sox:TM7x_00750"/>
<evidence type="ECO:0000313" key="2">
    <source>
        <dbReference type="Proteomes" id="UP000030902"/>
    </source>
</evidence>
<dbReference type="Proteomes" id="UP000030902">
    <property type="component" value="Chromosome"/>
</dbReference>
<proteinExistence type="predicted"/>
<keyword evidence="2" id="KW-1185">Reference proteome</keyword>